<sequence length="70" mass="7126">MTDQNGDPTPGGYEPTVVPPAPDPKEPPDTGPSGPRTPYPVNDPGIGEPGGPGSEPDYLPGTPTDPGTRY</sequence>
<dbReference type="RefSeq" id="WP_073627519.1">
    <property type="nucleotide sequence ID" value="NZ_FRXO01000003.1"/>
</dbReference>
<proteinExistence type="predicted"/>
<organism evidence="2 3">
    <name type="scientific">Pseudoxanthobacter soli DSM 19599</name>
    <dbReference type="NCBI Taxonomy" id="1123029"/>
    <lineage>
        <taxon>Bacteria</taxon>
        <taxon>Pseudomonadati</taxon>
        <taxon>Pseudomonadota</taxon>
        <taxon>Alphaproteobacteria</taxon>
        <taxon>Hyphomicrobiales</taxon>
        <taxon>Segnochrobactraceae</taxon>
        <taxon>Pseudoxanthobacter</taxon>
    </lineage>
</organism>
<evidence type="ECO:0000313" key="3">
    <source>
        <dbReference type="Proteomes" id="UP000186406"/>
    </source>
</evidence>
<evidence type="ECO:0000256" key="1">
    <source>
        <dbReference type="SAM" id="MobiDB-lite"/>
    </source>
</evidence>
<name>A0A1M7ZH92_9HYPH</name>
<dbReference type="Proteomes" id="UP000186406">
    <property type="component" value="Unassembled WGS sequence"/>
</dbReference>
<accession>A0A1M7ZH92</accession>
<feature type="region of interest" description="Disordered" evidence="1">
    <location>
        <begin position="1"/>
        <end position="70"/>
    </location>
</feature>
<dbReference type="EMBL" id="FRXO01000003">
    <property type="protein sequence ID" value="SHO64271.1"/>
    <property type="molecule type" value="Genomic_DNA"/>
</dbReference>
<reference evidence="2 3" key="1">
    <citation type="submission" date="2016-12" db="EMBL/GenBank/DDBJ databases">
        <authorList>
            <person name="Song W.-J."/>
            <person name="Kurnit D.M."/>
        </authorList>
    </citation>
    <scope>NUCLEOTIDE SEQUENCE [LARGE SCALE GENOMIC DNA]</scope>
    <source>
        <strain evidence="2 3">DSM 19599</strain>
    </source>
</reference>
<protein>
    <submittedName>
        <fullName evidence="2">Uncharacterized protein</fullName>
    </submittedName>
</protein>
<dbReference type="AlphaFoldDB" id="A0A1M7ZH92"/>
<evidence type="ECO:0000313" key="2">
    <source>
        <dbReference type="EMBL" id="SHO64271.1"/>
    </source>
</evidence>
<keyword evidence="3" id="KW-1185">Reference proteome</keyword>
<gene>
    <name evidence="2" type="ORF">SAMN02745172_01652</name>
</gene>